<dbReference type="SUPFAM" id="SSF52540">
    <property type="entry name" value="P-loop containing nucleoside triphosphate hydrolases"/>
    <property type="match status" value="1"/>
</dbReference>
<evidence type="ECO:0000313" key="1">
    <source>
        <dbReference type="EMBL" id="GAH15079.1"/>
    </source>
</evidence>
<comment type="caution">
    <text evidence="1">The sequence shown here is derived from an EMBL/GenBank/DDBJ whole genome shotgun (WGS) entry which is preliminary data.</text>
</comment>
<protein>
    <submittedName>
        <fullName evidence="1">Uncharacterized protein</fullName>
    </submittedName>
</protein>
<gene>
    <name evidence="1" type="ORF">S01H4_60263</name>
</gene>
<reference evidence="1" key="1">
    <citation type="journal article" date="2014" name="Front. Microbiol.">
        <title>High frequency of phylogenetically diverse reductive dehalogenase-homologous genes in deep subseafloor sedimentary metagenomes.</title>
        <authorList>
            <person name="Kawai M."/>
            <person name="Futagami T."/>
            <person name="Toyoda A."/>
            <person name="Takaki Y."/>
            <person name="Nishi S."/>
            <person name="Hori S."/>
            <person name="Arai W."/>
            <person name="Tsubouchi T."/>
            <person name="Morono Y."/>
            <person name="Uchiyama I."/>
            <person name="Ito T."/>
            <person name="Fujiyama A."/>
            <person name="Inagaki F."/>
            <person name="Takami H."/>
        </authorList>
    </citation>
    <scope>NUCLEOTIDE SEQUENCE</scope>
    <source>
        <strain evidence="1">Expedition CK06-06</strain>
    </source>
</reference>
<accession>X1ED66</accession>
<sequence length="189" mass="22019">KPIEGKYIESADLNEVFNKSSIIVFDDIHYICEEVINKNLSVDVLIALFKNILKTSKLKIPVIMISDEMISRYAGQINNDEIDELILMFGEVSFRKMHELPKNELRDYLNKRDRLAKLELPPITYEEFESLFEFSNIATDNFVKKFLYEYSNGSPRGFATFASAFHSNKITIDDLIQIAKKRLSNHKHY</sequence>
<dbReference type="AlphaFoldDB" id="X1ED66"/>
<organism evidence="1">
    <name type="scientific">marine sediment metagenome</name>
    <dbReference type="NCBI Taxonomy" id="412755"/>
    <lineage>
        <taxon>unclassified sequences</taxon>
        <taxon>metagenomes</taxon>
        <taxon>ecological metagenomes</taxon>
    </lineage>
</organism>
<dbReference type="EMBL" id="BART01035500">
    <property type="protein sequence ID" value="GAH15079.1"/>
    <property type="molecule type" value="Genomic_DNA"/>
</dbReference>
<dbReference type="InterPro" id="IPR027417">
    <property type="entry name" value="P-loop_NTPase"/>
</dbReference>
<proteinExistence type="predicted"/>
<feature type="non-terminal residue" evidence="1">
    <location>
        <position position="189"/>
    </location>
</feature>
<name>X1ED66_9ZZZZ</name>
<feature type="non-terminal residue" evidence="1">
    <location>
        <position position="1"/>
    </location>
</feature>